<dbReference type="SUPFAM" id="SSF55729">
    <property type="entry name" value="Acyl-CoA N-acyltransferases (Nat)"/>
    <property type="match status" value="1"/>
</dbReference>
<reference evidence="4 5" key="1">
    <citation type="journal article" date="2020" name="Genome Biol. Evol.">
        <title>Rhizobium dioscoreae sp. nov., a plant growth-promoting bacterium isolated from yam (Dioscorea species).</title>
        <authorList>
            <person name="Ouyabe M."/>
            <person name="Tanaka N."/>
            <person name="Shiwa Y."/>
            <person name="Fujita N."/>
            <person name="Kikuno H."/>
            <person name="Babil P."/>
            <person name="Shiwachi H."/>
        </authorList>
    </citation>
    <scope>NUCLEOTIDE SEQUENCE [LARGE SCALE GENOMIC DNA]</scope>
    <source>
        <strain evidence="4 5">S-93</strain>
    </source>
</reference>
<dbReference type="Proteomes" id="UP000390335">
    <property type="component" value="Unassembled WGS sequence"/>
</dbReference>
<feature type="domain" description="N-acetyltransferase" evidence="3">
    <location>
        <begin position="1"/>
        <end position="159"/>
    </location>
</feature>
<name>A0ABQ0ZEC2_9HYPH</name>
<dbReference type="InterPro" id="IPR050832">
    <property type="entry name" value="Bact_Acetyltransf"/>
</dbReference>
<evidence type="ECO:0000256" key="1">
    <source>
        <dbReference type="ARBA" id="ARBA00022679"/>
    </source>
</evidence>
<dbReference type="CDD" id="cd04301">
    <property type="entry name" value="NAT_SF"/>
    <property type="match status" value="1"/>
</dbReference>
<dbReference type="EMBL" id="BLAJ01000026">
    <property type="protein sequence ID" value="GES53707.1"/>
    <property type="molecule type" value="Genomic_DNA"/>
</dbReference>
<evidence type="ECO:0000313" key="4">
    <source>
        <dbReference type="EMBL" id="GES53707.1"/>
    </source>
</evidence>
<protein>
    <recommendedName>
        <fullName evidence="3">N-acetyltransferase domain-containing protein</fullName>
    </recommendedName>
</protein>
<dbReference type="PROSITE" id="PS51186">
    <property type="entry name" value="GNAT"/>
    <property type="match status" value="1"/>
</dbReference>
<accession>A0ABQ0ZEC2</accession>
<keyword evidence="1" id="KW-0808">Transferase</keyword>
<dbReference type="RefSeq" id="WP_152095017.1">
    <property type="nucleotide sequence ID" value="NZ_BLAJ01000026.1"/>
</dbReference>
<comment type="caution">
    <text evidence="4">The sequence shown here is derived from an EMBL/GenBank/DDBJ whole genome shotgun (WGS) entry which is preliminary data.</text>
</comment>
<organism evidence="4 5">
    <name type="scientific">Rhizobium dioscoreae</name>
    <dbReference type="NCBI Taxonomy" id="2653122"/>
    <lineage>
        <taxon>Bacteria</taxon>
        <taxon>Pseudomonadati</taxon>
        <taxon>Pseudomonadota</taxon>
        <taxon>Alphaproteobacteria</taxon>
        <taxon>Hyphomicrobiales</taxon>
        <taxon>Rhizobiaceae</taxon>
        <taxon>Rhizobium/Agrobacterium group</taxon>
        <taxon>Rhizobium</taxon>
    </lineage>
</organism>
<evidence type="ECO:0000256" key="2">
    <source>
        <dbReference type="ARBA" id="ARBA00023315"/>
    </source>
</evidence>
<keyword evidence="2" id="KW-0012">Acyltransferase</keyword>
<dbReference type="Gene3D" id="3.40.630.30">
    <property type="match status" value="1"/>
</dbReference>
<sequence length="159" mass="17758">MEYLEATPEHDDILITHYLAIWNSYGTPPDHICFDARLKVHRFIEEGRQSRELATFIALDGATAAGSVSCQVHLSPYPDVLRQDVHKRGYIWSVFVEPAYRRQGISRLLTQLAVEHLRSVGCTAVVLHASEAGQPVYASLGFKPATEMRLTFGETSSEA</sequence>
<dbReference type="Pfam" id="PF00583">
    <property type="entry name" value="Acetyltransf_1"/>
    <property type="match status" value="1"/>
</dbReference>
<dbReference type="InterPro" id="IPR000182">
    <property type="entry name" value="GNAT_dom"/>
</dbReference>
<dbReference type="PANTHER" id="PTHR43877">
    <property type="entry name" value="AMINOALKYLPHOSPHONATE N-ACETYLTRANSFERASE-RELATED-RELATED"/>
    <property type="match status" value="1"/>
</dbReference>
<dbReference type="InterPro" id="IPR016181">
    <property type="entry name" value="Acyl_CoA_acyltransferase"/>
</dbReference>
<evidence type="ECO:0000313" key="5">
    <source>
        <dbReference type="Proteomes" id="UP000390335"/>
    </source>
</evidence>
<dbReference type="PANTHER" id="PTHR43877:SF1">
    <property type="entry name" value="ACETYLTRANSFERASE"/>
    <property type="match status" value="1"/>
</dbReference>
<proteinExistence type="predicted"/>
<evidence type="ECO:0000259" key="3">
    <source>
        <dbReference type="PROSITE" id="PS51186"/>
    </source>
</evidence>
<gene>
    <name evidence="4" type="ORF">RsS93_63210</name>
</gene>
<keyword evidence="5" id="KW-1185">Reference proteome</keyword>